<protein>
    <submittedName>
        <fullName evidence="1">Uncharacterized protein</fullName>
    </submittedName>
</protein>
<dbReference type="EMBL" id="JABBWG010000005">
    <property type="protein sequence ID" value="KAG1822721.1"/>
    <property type="molecule type" value="Genomic_DNA"/>
</dbReference>
<reference evidence="1" key="1">
    <citation type="journal article" date="2020" name="New Phytol.">
        <title>Comparative genomics reveals dynamic genome evolution in host specialist ectomycorrhizal fungi.</title>
        <authorList>
            <person name="Lofgren L.A."/>
            <person name="Nguyen N.H."/>
            <person name="Vilgalys R."/>
            <person name="Ruytinx J."/>
            <person name="Liao H.L."/>
            <person name="Branco S."/>
            <person name="Kuo A."/>
            <person name="LaButti K."/>
            <person name="Lipzen A."/>
            <person name="Andreopoulos W."/>
            <person name="Pangilinan J."/>
            <person name="Riley R."/>
            <person name="Hundley H."/>
            <person name="Na H."/>
            <person name="Barry K."/>
            <person name="Grigoriev I.V."/>
            <person name="Stajich J.E."/>
            <person name="Kennedy P.G."/>
        </authorList>
    </citation>
    <scope>NUCLEOTIDE SEQUENCE</scope>
    <source>
        <strain evidence="1">MN1</strain>
    </source>
</reference>
<dbReference type="Proteomes" id="UP000807769">
    <property type="component" value="Unassembled WGS sequence"/>
</dbReference>
<dbReference type="OrthoDB" id="2669721at2759"/>
<dbReference type="GeneID" id="64633512"/>
<organism evidence="1 2">
    <name type="scientific">Suillus subaureus</name>
    <dbReference type="NCBI Taxonomy" id="48587"/>
    <lineage>
        <taxon>Eukaryota</taxon>
        <taxon>Fungi</taxon>
        <taxon>Dikarya</taxon>
        <taxon>Basidiomycota</taxon>
        <taxon>Agaricomycotina</taxon>
        <taxon>Agaricomycetes</taxon>
        <taxon>Agaricomycetidae</taxon>
        <taxon>Boletales</taxon>
        <taxon>Suillineae</taxon>
        <taxon>Suillaceae</taxon>
        <taxon>Suillus</taxon>
    </lineage>
</organism>
<accession>A0A9P7EIC9</accession>
<name>A0A9P7EIC9_9AGAM</name>
<dbReference type="AlphaFoldDB" id="A0A9P7EIC9"/>
<evidence type="ECO:0000313" key="2">
    <source>
        <dbReference type="Proteomes" id="UP000807769"/>
    </source>
</evidence>
<gene>
    <name evidence="1" type="ORF">BJ212DRAFT_1477136</name>
</gene>
<dbReference type="RefSeq" id="XP_041197127.1">
    <property type="nucleotide sequence ID" value="XM_041339496.1"/>
</dbReference>
<keyword evidence="2" id="KW-1185">Reference proteome</keyword>
<proteinExistence type="predicted"/>
<sequence>MSQYCITPAEVIDACVSFAEWEQELEEMYYQHCIDNIHFICPCVHLSNHITQEATHVGAPSCSSQWPLEQTIRDIKFNLCQPSNAMANFTEICVLCCQVNALKAILPQFDTNDNLHPHGSFNVGDGYVLLHGWDKKPQQAHGLEAAIISDFLHCPAPKFRWWSCLRLPNGQIACSTWREKESSAENVRTSHNAKFHVHGIDCFGEVQYFMQLAVEDNEPEDVDDELYNMDE</sequence>
<evidence type="ECO:0000313" key="1">
    <source>
        <dbReference type="EMBL" id="KAG1822721.1"/>
    </source>
</evidence>
<comment type="caution">
    <text evidence="1">The sequence shown here is derived from an EMBL/GenBank/DDBJ whole genome shotgun (WGS) entry which is preliminary data.</text>
</comment>